<keyword evidence="6 7" id="KW-0472">Membrane</keyword>
<proteinExistence type="inferred from homology"/>
<dbReference type="PATRIC" id="fig|1121328.3.peg.591"/>
<name>A0A150FPF5_CLOPD</name>
<feature type="transmembrane region" description="Helical" evidence="7">
    <location>
        <begin position="270"/>
        <end position="290"/>
    </location>
</feature>
<evidence type="ECO:0000256" key="6">
    <source>
        <dbReference type="ARBA" id="ARBA00023136"/>
    </source>
</evidence>
<gene>
    <name evidence="8" type="ORF">JWYL7_0589</name>
    <name evidence="9" type="ORF">SAMN05661008_01770</name>
</gene>
<keyword evidence="11" id="KW-1185">Reference proteome</keyword>
<dbReference type="RefSeq" id="WP_066068835.1">
    <property type="nucleotide sequence ID" value="NZ_FRBG01000018.1"/>
</dbReference>
<protein>
    <submittedName>
        <fullName evidence="9">Conserved hypothetical integral membrane protein</fullName>
    </submittedName>
</protein>
<dbReference type="Proteomes" id="UP000323392">
    <property type="component" value="Unassembled WGS sequence"/>
</dbReference>
<comment type="caution">
    <text evidence="8">The sequence shown here is derived from an EMBL/GenBank/DDBJ whole genome shotgun (WGS) entry which is preliminary data.</text>
</comment>
<dbReference type="AlphaFoldDB" id="A0A150FPF5"/>
<accession>A0A150FPF5</accession>
<evidence type="ECO:0000313" key="8">
    <source>
        <dbReference type="EMBL" id="KXZ39514.1"/>
    </source>
</evidence>
<dbReference type="Proteomes" id="UP000092605">
    <property type="component" value="Unassembled WGS sequence"/>
</dbReference>
<evidence type="ECO:0000256" key="4">
    <source>
        <dbReference type="ARBA" id="ARBA00022692"/>
    </source>
</evidence>
<feature type="transmembrane region" description="Helical" evidence="7">
    <location>
        <begin position="88"/>
        <end position="110"/>
    </location>
</feature>
<dbReference type="PANTHER" id="PTHR30106">
    <property type="entry name" value="INNER MEMBRANE PROTEIN YEIH-RELATED"/>
    <property type="match status" value="1"/>
</dbReference>
<evidence type="ECO:0000256" key="3">
    <source>
        <dbReference type="ARBA" id="ARBA00022475"/>
    </source>
</evidence>
<feature type="transmembrane region" description="Helical" evidence="7">
    <location>
        <begin position="7"/>
        <end position="24"/>
    </location>
</feature>
<feature type="transmembrane region" description="Helical" evidence="7">
    <location>
        <begin position="302"/>
        <end position="321"/>
    </location>
</feature>
<evidence type="ECO:0000313" key="11">
    <source>
        <dbReference type="Proteomes" id="UP000323392"/>
    </source>
</evidence>
<evidence type="ECO:0000256" key="7">
    <source>
        <dbReference type="SAM" id="Phobius"/>
    </source>
</evidence>
<keyword evidence="5 7" id="KW-1133">Transmembrane helix</keyword>
<feature type="transmembrane region" description="Helical" evidence="7">
    <location>
        <begin position="30"/>
        <end position="51"/>
    </location>
</feature>
<dbReference type="EMBL" id="LSFY01000001">
    <property type="protein sequence ID" value="KXZ39514.1"/>
    <property type="molecule type" value="Genomic_DNA"/>
</dbReference>
<reference evidence="8 10" key="1">
    <citation type="submission" date="2016-02" db="EMBL/GenBank/DDBJ databases">
        <title>Draft genome sequence for Clostridium paradoxum JW-YL-7.</title>
        <authorList>
            <person name="Utturkar S.M."/>
            <person name="Lancaster A."/>
            <person name="Poole F.L."/>
            <person name="Adams M.W."/>
            <person name="Brown S.D."/>
        </authorList>
    </citation>
    <scope>NUCLEOTIDE SEQUENCE [LARGE SCALE GENOMIC DNA]</scope>
    <source>
        <strain evidence="8 10">JW-YL-7</strain>
    </source>
</reference>
<feature type="transmembrane region" description="Helical" evidence="7">
    <location>
        <begin position="246"/>
        <end position="264"/>
    </location>
</feature>
<sequence length="325" mass="35285">MTKIKNIFPGILFVYLISIISNIINDYLKFVINLEAITIGIVLAIIYSNALKINKIFKDGIIFVNKHLLELGIILLGFRLNFKSLIDLGPTILMLVVGFVIFVFVVSNLFSKLLRINEKLATLIGVGSSICGASAVATLAPCINADEDDLVVAISIVNFLGAIGVLIYSSVAVSLNLSQTHYGIWAGLSLHGVAHAIAAAFAMGEISGEIGTVVKMARVVMMIPVAIILSYLYSKETKKTKTRFPVYVIYFVIAGVLNSLDVIPENLTNIFSKISSTFILMAMIAMGLSVNLKSIKNKGLKSLFFASMVFLVTAVSSYFMIKVLI</sequence>
<feature type="transmembrane region" description="Helical" evidence="7">
    <location>
        <begin position="182"/>
        <end position="204"/>
    </location>
</feature>
<comment type="similarity">
    <text evidence="2">Belongs to the UPF0324 family.</text>
</comment>
<keyword evidence="4 7" id="KW-0812">Transmembrane</keyword>
<feature type="transmembrane region" description="Helical" evidence="7">
    <location>
        <begin position="152"/>
        <end position="175"/>
    </location>
</feature>
<feature type="transmembrane region" description="Helical" evidence="7">
    <location>
        <begin position="63"/>
        <end position="82"/>
    </location>
</feature>
<dbReference type="InterPro" id="IPR018383">
    <property type="entry name" value="UPF0324_pro"/>
</dbReference>
<reference evidence="9 11" key="2">
    <citation type="submission" date="2016-11" db="EMBL/GenBank/DDBJ databases">
        <authorList>
            <person name="Varghese N."/>
            <person name="Submissions S."/>
        </authorList>
    </citation>
    <scope>NUCLEOTIDE SEQUENCE [LARGE SCALE GENOMIC DNA]</scope>
    <source>
        <strain evidence="9 11">DSM 7308</strain>
    </source>
</reference>
<dbReference type="PANTHER" id="PTHR30106:SF2">
    <property type="entry name" value="UPF0324 INNER MEMBRANE PROTEIN YEIH"/>
    <property type="match status" value="1"/>
</dbReference>
<keyword evidence="3" id="KW-1003">Cell membrane</keyword>
<evidence type="ECO:0000256" key="2">
    <source>
        <dbReference type="ARBA" id="ARBA00007977"/>
    </source>
</evidence>
<organism evidence="8 10">
    <name type="scientific">Alkalithermobacter thermoalcaliphilus JW-YL-7 = DSM 7308</name>
    <dbReference type="NCBI Taxonomy" id="1121328"/>
    <lineage>
        <taxon>Bacteria</taxon>
        <taxon>Bacillati</taxon>
        <taxon>Bacillota</taxon>
        <taxon>Clostridia</taxon>
        <taxon>Peptostreptococcales</taxon>
        <taxon>Tepidibacteraceae</taxon>
        <taxon>Alkalithermobacter</taxon>
    </lineage>
</organism>
<evidence type="ECO:0000313" key="9">
    <source>
        <dbReference type="EMBL" id="SHL25995.1"/>
    </source>
</evidence>
<evidence type="ECO:0000256" key="1">
    <source>
        <dbReference type="ARBA" id="ARBA00004651"/>
    </source>
</evidence>
<dbReference type="GO" id="GO:0005886">
    <property type="term" value="C:plasma membrane"/>
    <property type="evidence" value="ECO:0007669"/>
    <property type="project" value="UniProtKB-SubCell"/>
</dbReference>
<evidence type="ECO:0000313" key="10">
    <source>
        <dbReference type="Proteomes" id="UP000092605"/>
    </source>
</evidence>
<dbReference type="Pfam" id="PF03601">
    <property type="entry name" value="Cons_hypoth698"/>
    <property type="match status" value="1"/>
</dbReference>
<feature type="transmembrane region" description="Helical" evidence="7">
    <location>
        <begin position="216"/>
        <end position="234"/>
    </location>
</feature>
<evidence type="ECO:0000256" key="5">
    <source>
        <dbReference type="ARBA" id="ARBA00022989"/>
    </source>
</evidence>
<comment type="subcellular location">
    <subcellularLocation>
        <location evidence="1">Cell membrane</location>
        <topology evidence="1">Multi-pass membrane protein</topology>
    </subcellularLocation>
</comment>
<dbReference type="EMBL" id="FRBG01000018">
    <property type="protein sequence ID" value="SHL25995.1"/>
    <property type="molecule type" value="Genomic_DNA"/>
</dbReference>
<feature type="transmembrane region" description="Helical" evidence="7">
    <location>
        <begin position="122"/>
        <end position="140"/>
    </location>
</feature>